<dbReference type="AlphaFoldDB" id="A0A2P2Q0Q1"/>
<dbReference type="EMBL" id="GGEC01080048">
    <property type="protein sequence ID" value="MBX60532.1"/>
    <property type="molecule type" value="Transcribed_RNA"/>
</dbReference>
<evidence type="ECO:0000313" key="2">
    <source>
        <dbReference type="EMBL" id="MBX60532.1"/>
    </source>
</evidence>
<reference evidence="2" key="1">
    <citation type="submission" date="2018-02" db="EMBL/GenBank/DDBJ databases">
        <title>Rhizophora mucronata_Transcriptome.</title>
        <authorList>
            <person name="Meera S.P."/>
            <person name="Sreeshan A."/>
            <person name="Augustine A."/>
        </authorList>
    </citation>
    <scope>NUCLEOTIDE SEQUENCE</scope>
    <source>
        <tissue evidence="2">Leaf</tissue>
    </source>
</reference>
<name>A0A2P2Q0Q1_RHIMU</name>
<protein>
    <submittedName>
        <fullName evidence="2">Uncharacterized protein</fullName>
    </submittedName>
</protein>
<organism evidence="2">
    <name type="scientific">Rhizophora mucronata</name>
    <name type="common">Asiatic mangrove</name>
    <dbReference type="NCBI Taxonomy" id="61149"/>
    <lineage>
        <taxon>Eukaryota</taxon>
        <taxon>Viridiplantae</taxon>
        <taxon>Streptophyta</taxon>
        <taxon>Embryophyta</taxon>
        <taxon>Tracheophyta</taxon>
        <taxon>Spermatophyta</taxon>
        <taxon>Magnoliopsida</taxon>
        <taxon>eudicotyledons</taxon>
        <taxon>Gunneridae</taxon>
        <taxon>Pentapetalae</taxon>
        <taxon>rosids</taxon>
        <taxon>fabids</taxon>
        <taxon>Malpighiales</taxon>
        <taxon>Rhizophoraceae</taxon>
        <taxon>Rhizophora</taxon>
    </lineage>
</organism>
<feature type="chain" id="PRO_5015136613" evidence="1">
    <location>
        <begin position="21"/>
        <end position="47"/>
    </location>
</feature>
<proteinExistence type="predicted"/>
<keyword evidence="1" id="KW-0732">Signal</keyword>
<sequence>MTPRLGHLIFRWHLIVLSSAKVKLYKAPVIPNVERESSMAMEETEFS</sequence>
<feature type="signal peptide" evidence="1">
    <location>
        <begin position="1"/>
        <end position="20"/>
    </location>
</feature>
<evidence type="ECO:0000256" key="1">
    <source>
        <dbReference type="SAM" id="SignalP"/>
    </source>
</evidence>
<accession>A0A2P2Q0Q1</accession>